<protein>
    <submittedName>
        <fullName evidence="2">Uncharacterized protein</fullName>
    </submittedName>
</protein>
<evidence type="ECO:0000313" key="2">
    <source>
        <dbReference type="EMBL" id="PIT17980.1"/>
    </source>
</evidence>
<gene>
    <name evidence="2" type="ORF">BGI32_01555</name>
</gene>
<proteinExistence type="predicted"/>
<evidence type="ECO:0000256" key="1">
    <source>
        <dbReference type="SAM" id="Phobius"/>
    </source>
</evidence>
<dbReference type="EMBL" id="MDVB01000008">
    <property type="protein sequence ID" value="PIT17980.1"/>
    <property type="molecule type" value="Genomic_DNA"/>
</dbReference>
<keyword evidence="1" id="KW-0472">Membrane</keyword>
<organism evidence="2 3">
    <name type="scientific">Snodgrassella alvi</name>
    <dbReference type="NCBI Taxonomy" id="1196083"/>
    <lineage>
        <taxon>Bacteria</taxon>
        <taxon>Pseudomonadati</taxon>
        <taxon>Pseudomonadota</taxon>
        <taxon>Betaproteobacteria</taxon>
        <taxon>Neisseriales</taxon>
        <taxon>Neisseriaceae</taxon>
        <taxon>Snodgrassella</taxon>
    </lineage>
</organism>
<feature type="transmembrane region" description="Helical" evidence="1">
    <location>
        <begin position="25"/>
        <end position="49"/>
    </location>
</feature>
<dbReference type="Proteomes" id="UP000231293">
    <property type="component" value="Unassembled WGS sequence"/>
</dbReference>
<evidence type="ECO:0000313" key="3">
    <source>
        <dbReference type="Proteomes" id="UP000231293"/>
    </source>
</evidence>
<keyword evidence="1" id="KW-1133">Transmembrane helix</keyword>
<comment type="caution">
    <text evidence="2">The sequence shown here is derived from an EMBL/GenBank/DDBJ whole genome shotgun (WGS) entry which is preliminary data.</text>
</comment>
<dbReference type="AlphaFoldDB" id="A0A2N9WW83"/>
<sequence>MSNQTNSNISTSSGNTSSVMSIGDWLITLFIFCIPLVNLIMMLVWAFGGNSNPNRANFCKAYLILMVIGIILWFALMAVFGSILASSIPTN</sequence>
<accession>A0A2N9WW83</accession>
<reference evidence="2 3" key="1">
    <citation type="journal article" date="2017" name="MBio">
        <title>Type VI secretion-mediated competition in the bee gut microbiome.</title>
        <authorList>
            <person name="Steele M.I."/>
            <person name="Kwong W.K."/>
            <person name="Powell J.E."/>
            <person name="Whiteley M."/>
            <person name="Moran N.A."/>
        </authorList>
    </citation>
    <scope>NUCLEOTIDE SEQUENCE [LARGE SCALE GENOMIC DNA]</scope>
    <source>
        <strain evidence="2 3">App2-2</strain>
    </source>
</reference>
<feature type="transmembrane region" description="Helical" evidence="1">
    <location>
        <begin position="61"/>
        <end position="85"/>
    </location>
</feature>
<keyword evidence="1" id="KW-0812">Transmembrane</keyword>
<name>A0A2N9WW83_9NEIS</name>